<dbReference type="InterPro" id="IPR047750">
    <property type="entry name" value="YdjY-like"/>
</dbReference>
<dbReference type="AlphaFoldDB" id="M5TUG1"/>
<reference evidence="2 3" key="1">
    <citation type="journal article" date="2013" name="Mar. Genomics">
        <title>Expression of sulfatases in Rhodopirellula baltica and the diversity of sulfatases in the genus Rhodopirellula.</title>
        <authorList>
            <person name="Wegner C.E."/>
            <person name="Richter-Heitmann T."/>
            <person name="Klindworth A."/>
            <person name="Klockow C."/>
            <person name="Richter M."/>
            <person name="Achstetter T."/>
            <person name="Glockner F.O."/>
            <person name="Harder J."/>
        </authorList>
    </citation>
    <scope>NUCLEOTIDE SEQUENCE [LARGE SCALE GENOMIC DNA]</scope>
    <source>
        <strain evidence="2 3">SM41</strain>
    </source>
</reference>
<sequence>MKSRSTLPLLLLLTLSLVGCIVGCNRNRESEPSAAPEAPTAPETSAAPKAPASSVTTAPAQTEDVSPETPAANTPAADTDVAETTPPVESSPKNEEDTSQRMLPTQPPASEQDSSGETSSSENGTVAETGDSESPNVGDDLEDDEYEIDPEILAHIEAQRAALRRIADTYGPPPGAKQLGAQPDLWVDLRAKRVYIDGYVTMTRGPLEMLACPIGTKEHESVIAAFAKSSEVHAALLAIGAQSGTPVRWDPEFLPPTGQTITVWVMWRDPVQNTAPESPREKSEDGEADNSAVAERFIPSEKFSVVDARKWVRNVETQKELSEPWVFAGSSFWTDPEDGTEHYSANAGDMICVSNFSTAMLDVPFNSSADAGNLLFEPFTDRLPVRGTPVRLVLVPQPIPNDDGEQTSEVDTTTPPDASHLPIPAEDQQ</sequence>
<comment type="caution">
    <text evidence="2">The sequence shown here is derived from an EMBL/GenBank/DDBJ whole genome shotgun (WGS) entry which is preliminary data.</text>
</comment>
<feature type="compositionally biased region" description="Low complexity" evidence="1">
    <location>
        <begin position="67"/>
        <end position="79"/>
    </location>
</feature>
<name>M5TUG1_9BACT</name>
<feature type="compositionally biased region" description="Low complexity" evidence="1">
    <location>
        <begin position="32"/>
        <end position="60"/>
    </location>
</feature>
<gene>
    <name evidence="2" type="ORF">RSSM_05739</name>
</gene>
<dbReference type="NCBIfam" id="NF040466">
    <property type="entry name" value="ydjY_domain"/>
    <property type="match status" value="1"/>
</dbReference>
<accession>M5TUG1</accession>
<feature type="region of interest" description="Disordered" evidence="1">
    <location>
        <begin position="26"/>
        <end position="143"/>
    </location>
</feature>
<dbReference type="EMBL" id="ANOH01000403">
    <property type="protein sequence ID" value="EMI52827.1"/>
    <property type="molecule type" value="Genomic_DNA"/>
</dbReference>
<evidence type="ECO:0000256" key="1">
    <source>
        <dbReference type="SAM" id="MobiDB-lite"/>
    </source>
</evidence>
<evidence type="ECO:0000313" key="3">
    <source>
        <dbReference type="Proteomes" id="UP000011885"/>
    </source>
</evidence>
<feature type="compositionally biased region" description="Low complexity" evidence="1">
    <location>
        <begin position="110"/>
        <end position="122"/>
    </location>
</feature>
<dbReference type="PATRIC" id="fig|1263870.3.peg.6081"/>
<dbReference type="OrthoDB" id="247135at2"/>
<dbReference type="Proteomes" id="UP000011885">
    <property type="component" value="Unassembled WGS sequence"/>
</dbReference>
<evidence type="ECO:0000313" key="2">
    <source>
        <dbReference type="EMBL" id="EMI52827.1"/>
    </source>
</evidence>
<feature type="region of interest" description="Disordered" evidence="1">
    <location>
        <begin position="396"/>
        <end position="429"/>
    </location>
</feature>
<organism evidence="2 3">
    <name type="scientific">Rhodopirellula sallentina SM41</name>
    <dbReference type="NCBI Taxonomy" id="1263870"/>
    <lineage>
        <taxon>Bacteria</taxon>
        <taxon>Pseudomonadati</taxon>
        <taxon>Planctomycetota</taxon>
        <taxon>Planctomycetia</taxon>
        <taxon>Pirellulales</taxon>
        <taxon>Pirellulaceae</taxon>
        <taxon>Rhodopirellula</taxon>
    </lineage>
</organism>
<dbReference type="RefSeq" id="WP_008686794.1">
    <property type="nucleotide sequence ID" value="NZ_ANOH01000403.1"/>
</dbReference>
<proteinExistence type="predicted"/>
<protein>
    <submittedName>
        <fullName evidence="2">Putative secreted protein</fullName>
    </submittedName>
</protein>
<dbReference type="PROSITE" id="PS51257">
    <property type="entry name" value="PROKAR_LIPOPROTEIN"/>
    <property type="match status" value="1"/>
</dbReference>
<keyword evidence="3" id="KW-1185">Reference proteome</keyword>